<reference evidence="2" key="2">
    <citation type="submission" date="2025-09" db="UniProtKB">
        <authorList>
            <consortium name="Ensembl"/>
        </authorList>
    </citation>
    <scope>IDENTIFICATION</scope>
</reference>
<dbReference type="AlphaFoldDB" id="A0A8C6P485"/>
<evidence type="ECO:0000313" key="3">
    <source>
        <dbReference type="Proteomes" id="UP000694548"/>
    </source>
</evidence>
<protein>
    <submittedName>
        <fullName evidence="2">Uncharacterized protein</fullName>
    </submittedName>
</protein>
<evidence type="ECO:0000256" key="1">
    <source>
        <dbReference type="SAM" id="MobiDB-lite"/>
    </source>
</evidence>
<proteinExistence type="predicted"/>
<name>A0A8C6P485_NOTFU</name>
<keyword evidence="3" id="KW-1185">Reference proteome</keyword>
<dbReference type="Ensembl" id="ENSNFUT00015039838.1">
    <property type="protein sequence ID" value="ENSNFUP00015038152.1"/>
    <property type="gene ID" value="ENSNFUG00015018418.1"/>
</dbReference>
<dbReference type="Proteomes" id="UP000694548">
    <property type="component" value="Unassembled WGS sequence"/>
</dbReference>
<accession>A0A8C6P485</accession>
<evidence type="ECO:0000313" key="2">
    <source>
        <dbReference type="Ensembl" id="ENSNFUP00015038152.1"/>
    </source>
</evidence>
<sequence length="140" mass="15305">MWNQHVVSLQTSQLAPLATMFMHLADAFVQSDLQVRHNSHMLPTQTGASHTDPPSEPHQTSTGLSSVVTCSGLMLGLAEESSPCVVDVSRKRVKALESLLAVIQTVPLADPQSVELQDGTEKLRSKFRQVFKYLCCSSRA</sequence>
<feature type="region of interest" description="Disordered" evidence="1">
    <location>
        <begin position="42"/>
        <end position="63"/>
    </location>
</feature>
<reference evidence="2" key="1">
    <citation type="submission" date="2025-08" db="UniProtKB">
        <authorList>
            <consortium name="Ensembl"/>
        </authorList>
    </citation>
    <scope>IDENTIFICATION</scope>
</reference>
<organism evidence="2 3">
    <name type="scientific">Nothobranchius furzeri</name>
    <name type="common">Turquoise killifish</name>
    <dbReference type="NCBI Taxonomy" id="105023"/>
    <lineage>
        <taxon>Eukaryota</taxon>
        <taxon>Metazoa</taxon>
        <taxon>Chordata</taxon>
        <taxon>Craniata</taxon>
        <taxon>Vertebrata</taxon>
        <taxon>Euteleostomi</taxon>
        <taxon>Actinopterygii</taxon>
        <taxon>Neopterygii</taxon>
        <taxon>Teleostei</taxon>
        <taxon>Neoteleostei</taxon>
        <taxon>Acanthomorphata</taxon>
        <taxon>Ovalentaria</taxon>
        <taxon>Atherinomorphae</taxon>
        <taxon>Cyprinodontiformes</taxon>
        <taxon>Nothobranchiidae</taxon>
        <taxon>Nothobranchius</taxon>
    </lineage>
</organism>